<gene>
    <name evidence="2" type="ORF">BD626DRAFT_567659</name>
</gene>
<evidence type="ECO:0000313" key="2">
    <source>
        <dbReference type="EMBL" id="TRM64784.1"/>
    </source>
</evidence>
<keyword evidence="3" id="KW-1185">Reference proteome</keyword>
<feature type="chain" id="PRO_5022215787" evidence="1">
    <location>
        <begin position="21"/>
        <end position="76"/>
    </location>
</feature>
<proteinExistence type="predicted"/>
<name>A0A550CJ63_9AGAR</name>
<keyword evidence="1" id="KW-0732">Signal</keyword>
<dbReference type="EMBL" id="VDMD01000006">
    <property type="protein sequence ID" value="TRM64784.1"/>
    <property type="molecule type" value="Genomic_DNA"/>
</dbReference>
<comment type="caution">
    <text evidence="2">The sequence shown here is derived from an EMBL/GenBank/DDBJ whole genome shotgun (WGS) entry which is preliminary data.</text>
</comment>
<feature type="signal peptide" evidence="1">
    <location>
        <begin position="1"/>
        <end position="20"/>
    </location>
</feature>
<evidence type="ECO:0000313" key="3">
    <source>
        <dbReference type="Proteomes" id="UP000320762"/>
    </source>
</evidence>
<accession>A0A550CJ63</accession>
<dbReference type="AlphaFoldDB" id="A0A550CJ63"/>
<evidence type="ECO:0000256" key="1">
    <source>
        <dbReference type="SAM" id="SignalP"/>
    </source>
</evidence>
<organism evidence="2 3">
    <name type="scientific">Schizophyllum amplum</name>
    <dbReference type="NCBI Taxonomy" id="97359"/>
    <lineage>
        <taxon>Eukaryota</taxon>
        <taxon>Fungi</taxon>
        <taxon>Dikarya</taxon>
        <taxon>Basidiomycota</taxon>
        <taxon>Agaricomycotina</taxon>
        <taxon>Agaricomycetes</taxon>
        <taxon>Agaricomycetidae</taxon>
        <taxon>Agaricales</taxon>
        <taxon>Schizophyllaceae</taxon>
        <taxon>Schizophyllum</taxon>
    </lineage>
</organism>
<dbReference type="Proteomes" id="UP000320762">
    <property type="component" value="Unassembled WGS sequence"/>
</dbReference>
<reference evidence="2 3" key="1">
    <citation type="journal article" date="2019" name="New Phytol.">
        <title>Comparative genomics reveals unique wood-decay strategies and fruiting body development in the Schizophyllaceae.</title>
        <authorList>
            <person name="Almasi E."/>
            <person name="Sahu N."/>
            <person name="Krizsan K."/>
            <person name="Balint B."/>
            <person name="Kovacs G.M."/>
            <person name="Kiss B."/>
            <person name="Cseklye J."/>
            <person name="Drula E."/>
            <person name="Henrissat B."/>
            <person name="Nagy I."/>
            <person name="Chovatia M."/>
            <person name="Adam C."/>
            <person name="LaButti K."/>
            <person name="Lipzen A."/>
            <person name="Riley R."/>
            <person name="Grigoriev I.V."/>
            <person name="Nagy L.G."/>
        </authorList>
    </citation>
    <scope>NUCLEOTIDE SEQUENCE [LARGE SCALE GENOMIC DNA]</scope>
    <source>
        <strain evidence="2 3">NL-1724</strain>
    </source>
</reference>
<protein>
    <submittedName>
        <fullName evidence="2">Uncharacterized protein</fullName>
    </submittedName>
</protein>
<dbReference type="OrthoDB" id="2966296at2759"/>
<sequence length="76" mass="8690">MYSRFFIVFFALFLVVAVSAAPVKDLKQFKLRKGDATPVRRDNQVLPSRAVGVQPSLWRRDSAEYPKPSARWAHQA</sequence>